<feature type="transmembrane region" description="Helical" evidence="3">
    <location>
        <begin position="122"/>
        <end position="141"/>
    </location>
</feature>
<evidence type="ECO:0000313" key="5">
    <source>
        <dbReference type="Proteomes" id="UP000436016"/>
    </source>
</evidence>
<evidence type="ECO:0000313" key="4">
    <source>
        <dbReference type="EMBL" id="MXU64655.1"/>
    </source>
</evidence>
<dbReference type="AlphaFoldDB" id="A0A6B0TS73"/>
<name>A0A6B0TS73_9RHOB</name>
<evidence type="ECO:0000256" key="1">
    <source>
        <dbReference type="SAM" id="Coils"/>
    </source>
</evidence>
<organism evidence="4 5">
    <name type="scientific">Oceanomicrobium pacificus</name>
    <dbReference type="NCBI Taxonomy" id="2692916"/>
    <lineage>
        <taxon>Bacteria</taxon>
        <taxon>Pseudomonadati</taxon>
        <taxon>Pseudomonadota</taxon>
        <taxon>Alphaproteobacteria</taxon>
        <taxon>Rhodobacterales</taxon>
        <taxon>Paracoccaceae</taxon>
        <taxon>Oceanomicrobium</taxon>
    </lineage>
</organism>
<dbReference type="PANTHER" id="PTHR32309">
    <property type="entry name" value="TYROSINE-PROTEIN KINASE"/>
    <property type="match status" value="1"/>
</dbReference>
<feature type="coiled-coil region" evidence="1">
    <location>
        <begin position="287"/>
        <end position="379"/>
    </location>
</feature>
<evidence type="ECO:0000256" key="2">
    <source>
        <dbReference type="SAM" id="MobiDB-lite"/>
    </source>
</evidence>
<keyword evidence="3" id="KW-0812">Transmembrane</keyword>
<dbReference type="RefSeq" id="WP_160852249.1">
    <property type="nucleotide sequence ID" value="NZ_WUWG01000001.1"/>
</dbReference>
<proteinExistence type="predicted"/>
<gene>
    <name evidence="4" type="ORF">GSH16_04295</name>
</gene>
<keyword evidence="5" id="KW-1185">Reference proteome</keyword>
<dbReference type="InterPro" id="IPR050445">
    <property type="entry name" value="Bact_polysacc_biosynth/exp"/>
</dbReference>
<accession>A0A6B0TS73</accession>
<sequence>MPDDVQPQGNDQPRQDLPPGLKPRDFRRALRIARQNGLDPENGREAYRMLLDRGIDVSAKRRNLLEHTPDVVQDGTAETGQVMLPQDKVDALLQTDAQREAEIARIQRDLVKRRRSRLRRMLLRLTLFVFLPTAVVGYYYFNIATDIYETKTEFVIHQSGSPNQVAGFSSLLSGTGFANSKDSMQVQGYLTSREAMLRLDGEHAFIDHYKQESIDPIQRLPADASMEDAFKTYEDAVTVGFDPSEGIVKMSVKAASPEKSQEFAEALITYAEEKVDQSSQRVRDDQMKGALESVDRAEQNMRDAQARVLSLQEELGVVSSEAELTARMSVINSLELELEQEYLTLAEIQANARPNAARVAFSEGEIARLENRINTLRGQLTETGEGSQSLARVTAELRIAEAELATRQLLLQEAVAQLETSRVEANRQVLYLSMGVAPIAPDVASHPKRLENTLLAFLIFFAIYILVSLTVSVLREQVSV</sequence>
<keyword evidence="1" id="KW-0175">Coiled coil</keyword>
<dbReference type="GO" id="GO:0004713">
    <property type="term" value="F:protein tyrosine kinase activity"/>
    <property type="evidence" value="ECO:0007669"/>
    <property type="project" value="TreeGrafter"/>
</dbReference>
<dbReference type="EMBL" id="WUWG01000001">
    <property type="protein sequence ID" value="MXU64655.1"/>
    <property type="molecule type" value="Genomic_DNA"/>
</dbReference>
<dbReference type="Proteomes" id="UP000436016">
    <property type="component" value="Unassembled WGS sequence"/>
</dbReference>
<keyword evidence="3" id="KW-1133">Transmembrane helix</keyword>
<protein>
    <submittedName>
        <fullName evidence="4">Capsule biosynthesis protein</fullName>
    </submittedName>
</protein>
<dbReference type="PANTHER" id="PTHR32309:SF13">
    <property type="entry name" value="FERRIC ENTEROBACTIN TRANSPORT PROTEIN FEPE"/>
    <property type="match status" value="1"/>
</dbReference>
<keyword evidence="3" id="KW-0472">Membrane</keyword>
<feature type="transmembrane region" description="Helical" evidence="3">
    <location>
        <begin position="454"/>
        <end position="474"/>
    </location>
</feature>
<comment type="caution">
    <text evidence="4">The sequence shown here is derived from an EMBL/GenBank/DDBJ whole genome shotgun (WGS) entry which is preliminary data.</text>
</comment>
<dbReference type="GO" id="GO:0005886">
    <property type="term" value="C:plasma membrane"/>
    <property type="evidence" value="ECO:0007669"/>
    <property type="project" value="TreeGrafter"/>
</dbReference>
<feature type="region of interest" description="Disordered" evidence="2">
    <location>
        <begin position="1"/>
        <end position="23"/>
    </location>
</feature>
<evidence type="ECO:0000256" key="3">
    <source>
        <dbReference type="SAM" id="Phobius"/>
    </source>
</evidence>
<reference evidence="4 5" key="1">
    <citation type="submission" date="2019-12" db="EMBL/GenBank/DDBJ databases">
        <title>Strain KN286 was isolated from seawater, which was collected from Caroline Seamount in the tropical western Pacific.</title>
        <authorList>
            <person name="Wang Q."/>
        </authorList>
    </citation>
    <scope>NUCLEOTIDE SEQUENCE [LARGE SCALE GENOMIC DNA]</scope>
    <source>
        <strain evidence="4 5">KN286</strain>
    </source>
</reference>